<gene>
    <name evidence="4" type="ORF">STRAU_5269</name>
</gene>
<feature type="signal peptide" evidence="2">
    <location>
        <begin position="1"/>
        <end position="20"/>
    </location>
</feature>
<protein>
    <recommendedName>
        <fullName evidence="3">DUF306 domain-containing protein</fullName>
    </recommendedName>
</protein>
<dbReference type="EMBL" id="AOPZ01000293">
    <property type="protein sequence ID" value="EPH41669.1"/>
    <property type="molecule type" value="Genomic_DNA"/>
</dbReference>
<dbReference type="AlphaFoldDB" id="S3ZGB5"/>
<dbReference type="InterPro" id="IPR038670">
    <property type="entry name" value="HslJ-like_sf"/>
</dbReference>
<keyword evidence="5" id="KW-1185">Reference proteome</keyword>
<reference evidence="4 5" key="1">
    <citation type="submission" date="2013-02" db="EMBL/GenBank/DDBJ databases">
        <title>Draft Genome Sequence of Streptomyces aurantiacus, Which Produces Setomimycin.</title>
        <authorList>
            <person name="Gruening B.A."/>
            <person name="Praeg A."/>
            <person name="Erxleben A."/>
            <person name="Guenther S."/>
            <person name="Mueller M."/>
        </authorList>
    </citation>
    <scope>NUCLEOTIDE SEQUENCE [LARGE SCALE GENOMIC DNA]</scope>
    <source>
        <strain evidence="4 5">JA 4570</strain>
    </source>
</reference>
<dbReference type="Proteomes" id="UP000014629">
    <property type="component" value="Unassembled WGS sequence"/>
</dbReference>
<sequence length="277" mass="28535">MYKQRVTQTLTVLAAAGLLAACGSESGSGDGGSDKAGPGKGGSEANLTGVRWNVVSLTVDGKKQQAPEGAYVRLGGKGGTGGNFGCNGYGAKVSVKGDTVHFKPGVHTDMACDALDFEQRLARALDGKLKAGVDDDRLTLTNAKGDRIALSSAPAKPAAPLQGTRWTVHTVGERATAQSLPKEVAGKVDLLFGADGTARGNLGCNDFTAKATPRDGEITLGAPRTTRMMCAGAKGKTEKTMLKLFAGKVTYKVDDRTLTLTATDDGTTVTARAPHPK</sequence>
<dbReference type="PANTHER" id="PTHR35535:SF2">
    <property type="entry name" value="DUF306 DOMAIN-CONTAINING PROTEIN"/>
    <property type="match status" value="1"/>
</dbReference>
<evidence type="ECO:0000313" key="4">
    <source>
        <dbReference type="EMBL" id="EPH41669.1"/>
    </source>
</evidence>
<evidence type="ECO:0000256" key="2">
    <source>
        <dbReference type="SAM" id="SignalP"/>
    </source>
</evidence>
<feature type="domain" description="DUF306" evidence="3">
    <location>
        <begin position="45"/>
        <end position="148"/>
    </location>
</feature>
<proteinExistence type="predicted"/>
<accession>S3ZGB5</accession>
<feature type="chain" id="PRO_5038761733" description="DUF306 domain-containing protein" evidence="2">
    <location>
        <begin position="21"/>
        <end position="277"/>
    </location>
</feature>
<comment type="caution">
    <text evidence="4">The sequence shown here is derived from an EMBL/GenBank/DDBJ whole genome shotgun (WGS) entry which is preliminary data.</text>
</comment>
<keyword evidence="2" id="KW-0732">Signal</keyword>
<evidence type="ECO:0000313" key="5">
    <source>
        <dbReference type="Proteomes" id="UP000014629"/>
    </source>
</evidence>
<feature type="domain" description="DUF306" evidence="3">
    <location>
        <begin position="159"/>
        <end position="270"/>
    </location>
</feature>
<name>S3ZGB5_9ACTN</name>
<dbReference type="Gene3D" id="2.40.128.270">
    <property type="match status" value="2"/>
</dbReference>
<evidence type="ECO:0000256" key="1">
    <source>
        <dbReference type="SAM" id="MobiDB-lite"/>
    </source>
</evidence>
<evidence type="ECO:0000259" key="3">
    <source>
        <dbReference type="Pfam" id="PF03724"/>
    </source>
</evidence>
<dbReference type="PATRIC" id="fig|1286094.4.peg.5204"/>
<dbReference type="PANTHER" id="PTHR35535">
    <property type="entry name" value="HEAT SHOCK PROTEIN HSLJ"/>
    <property type="match status" value="1"/>
</dbReference>
<organism evidence="4 5">
    <name type="scientific">Streptomyces aurantiacus JA 4570</name>
    <dbReference type="NCBI Taxonomy" id="1286094"/>
    <lineage>
        <taxon>Bacteria</taxon>
        <taxon>Bacillati</taxon>
        <taxon>Actinomycetota</taxon>
        <taxon>Actinomycetes</taxon>
        <taxon>Kitasatosporales</taxon>
        <taxon>Streptomycetaceae</taxon>
        <taxon>Streptomyces</taxon>
        <taxon>Streptomyces aurantiacus group</taxon>
    </lineage>
</organism>
<dbReference type="InterPro" id="IPR053147">
    <property type="entry name" value="Hsp_HslJ-like"/>
</dbReference>
<dbReference type="InterPro" id="IPR005184">
    <property type="entry name" value="DUF306_Meta_HslJ"/>
</dbReference>
<dbReference type="Pfam" id="PF03724">
    <property type="entry name" value="META"/>
    <property type="match status" value="2"/>
</dbReference>
<dbReference type="PROSITE" id="PS51257">
    <property type="entry name" value="PROKAR_LIPOPROTEIN"/>
    <property type="match status" value="1"/>
</dbReference>
<dbReference type="OrthoDB" id="4733425at2"/>
<feature type="region of interest" description="Disordered" evidence="1">
    <location>
        <begin position="25"/>
        <end position="45"/>
    </location>
</feature>